<feature type="region of interest" description="Disordered" evidence="1">
    <location>
        <begin position="107"/>
        <end position="127"/>
    </location>
</feature>
<evidence type="ECO:0000256" key="1">
    <source>
        <dbReference type="SAM" id="MobiDB-lite"/>
    </source>
</evidence>
<evidence type="ECO:0000313" key="3">
    <source>
        <dbReference type="Proteomes" id="UP000248301"/>
    </source>
</evidence>
<dbReference type="Proteomes" id="UP000248301">
    <property type="component" value="Unassembled WGS sequence"/>
</dbReference>
<protein>
    <submittedName>
        <fullName evidence="2">Uncharacterized protein</fullName>
    </submittedName>
</protein>
<dbReference type="RefSeq" id="WP_110914717.1">
    <property type="nucleotide sequence ID" value="NZ_NKUF01000072.1"/>
</dbReference>
<sequence length="127" mass="13690">MTDDPKPWSIRGVHPEVRNAALSAARREGLTIGDWLDRAIRSHIKSGRKQGENLSDTPVRQATDLSDAERLVSMIAQLSAAGAPIPKSVASKAYALIRDGLKDAQQKKKVESLEHQGALTAPEGGRT</sequence>
<name>A0A318PNN9_9PROT</name>
<evidence type="ECO:0000313" key="2">
    <source>
        <dbReference type="EMBL" id="PYD60716.1"/>
    </source>
</evidence>
<reference evidence="2 3" key="1">
    <citation type="submission" date="2017-07" db="EMBL/GenBank/DDBJ databases">
        <title>A draft genome sequence of Gluconacetobacter entanii LTH 4560.</title>
        <authorList>
            <person name="Skraban J."/>
            <person name="Cleenwerck I."/>
            <person name="Vandamme P."/>
            <person name="Trcek J."/>
        </authorList>
    </citation>
    <scope>NUCLEOTIDE SEQUENCE [LARGE SCALE GENOMIC DNA]</scope>
    <source>
        <strain evidence="2 3">LTH 4560</strain>
    </source>
</reference>
<accession>A0A318PNN9</accession>
<dbReference type="AlphaFoldDB" id="A0A318PNN9"/>
<dbReference type="OrthoDB" id="5295703at2"/>
<comment type="caution">
    <text evidence="2">The sequence shown here is derived from an EMBL/GenBank/DDBJ whole genome shotgun (WGS) entry which is preliminary data.</text>
</comment>
<organism evidence="2 3">
    <name type="scientific">Gluconacetobacter entanii</name>
    <dbReference type="NCBI Taxonomy" id="108528"/>
    <lineage>
        <taxon>Bacteria</taxon>
        <taxon>Pseudomonadati</taxon>
        <taxon>Pseudomonadota</taxon>
        <taxon>Alphaproteobacteria</taxon>
        <taxon>Acetobacterales</taxon>
        <taxon>Acetobacteraceae</taxon>
        <taxon>Gluconacetobacter</taxon>
    </lineage>
</organism>
<proteinExistence type="predicted"/>
<gene>
    <name evidence="2" type="ORF">CFR72_15540</name>
</gene>
<dbReference type="EMBL" id="NKUF01000072">
    <property type="protein sequence ID" value="PYD60716.1"/>
    <property type="molecule type" value="Genomic_DNA"/>
</dbReference>